<evidence type="ECO:0000256" key="2">
    <source>
        <dbReference type="ARBA" id="ARBA00022679"/>
    </source>
</evidence>
<dbReference type="Gene3D" id="1.10.10.10">
    <property type="entry name" value="Winged helix-like DNA-binding domain superfamily/Winged helix DNA-binding domain"/>
    <property type="match status" value="1"/>
</dbReference>
<dbReference type="PANTHER" id="PTHR43712">
    <property type="entry name" value="PUTATIVE (AFU_ORTHOLOGUE AFUA_4G14580)-RELATED"/>
    <property type="match status" value="1"/>
</dbReference>
<dbReference type="Pfam" id="PF00891">
    <property type="entry name" value="Methyltransf_2"/>
    <property type="match status" value="1"/>
</dbReference>
<name>A0A6F8T722_9GAMM</name>
<dbReference type="Gene3D" id="3.40.50.150">
    <property type="entry name" value="Vaccinia Virus protein VP39"/>
    <property type="match status" value="1"/>
</dbReference>
<dbReference type="PANTHER" id="PTHR43712:SF2">
    <property type="entry name" value="O-METHYLTRANSFERASE CICE"/>
    <property type="match status" value="1"/>
</dbReference>
<organism evidence="7 8">
    <name type="scientific">Legionella antarctica</name>
    <dbReference type="NCBI Taxonomy" id="2708020"/>
    <lineage>
        <taxon>Bacteria</taxon>
        <taxon>Pseudomonadati</taxon>
        <taxon>Pseudomonadota</taxon>
        <taxon>Gammaproteobacteria</taxon>
        <taxon>Legionellales</taxon>
        <taxon>Legionellaceae</taxon>
        <taxon>Legionella</taxon>
    </lineage>
</organism>
<dbReference type="InterPro" id="IPR016461">
    <property type="entry name" value="COMT-like"/>
</dbReference>
<sequence length="320" mass="36156">MNKESIQAHVHLAVMSREYVVSRSIQTIANLGIADHMSDQPTSLPELARLTSTVPELLDRVLNFLTVYGLFSKHGNAYALTPLSAPLRRDHPHSMKDVLGMVDESWWQAFSQLEAALKTGTSAFKLQHGTDFFNFLNHNPEKKTRFQKGIEQLSNFDDEAITKVFNFGQFESLIDIGSGLNNLSKTIKHQYPTTTTTLFNLIDEINQDVTNDYFSSLPTADAYLFKGILHDFDDTKVKNILANCYQHLPKFASLIIVEQVMPQNQQPHTNKTMDIIMMVLVGGKQRTINSWCELIETSGFKLKNAYPTSGVYTVMEFSVI</sequence>
<proteinExistence type="predicted"/>
<evidence type="ECO:0000313" key="7">
    <source>
        <dbReference type="EMBL" id="BCA95957.1"/>
    </source>
</evidence>
<keyword evidence="8" id="KW-1185">Reference proteome</keyword>
<dbReference type="InterPro" id="IPR036388">
    <property type="entry name" value="WH-like_DNA-bd_sf"/>
</dbReference>
<dbReference type="Proteomes" id="UP000502894">
    <property type="component" value="Chromosome"/>
</dbReference>
<dbReference type="SUPFAM" id="SSF53335">
    <property type="entry name" value="S-adenosyl-L-methionine-dependent methyltransferases"/>
    <property type="match status" value="1"/>
</dbReference>
<evidence type="ECO:0000259" key="5">
    <source>
        <dbReference type="Pfam" id="PF00891"/>
    </source>
</evidence>
<protein>
    <submittedName>
        <fullName evidence="7">O-methyltransferase</fullName>
    </submittedName>
</protein>
<feature type="domain" description="O-methyltransferase C-terminal" evidence="5">
    <location>
        <begin position="110"/>
        <end position="301"/>
    </location>
</feature>
<dbReference type="Pfam" id="PF08100">
    <property type="entry name" value="Dimerisation"/>
    <property type="match status" value="1"/>
</dbReference>
<evidence type="ECO:0000256" key="3">
    <source>
        <dbReference type="ARBA" id="ARBA00022691"/>
    </source>
</evidence>
<dbReference type="InterPro" id="IPR001077">
    <property type="entry name" value="COMT_C"/>
</dbReference>
<dbReference type="GO" id="GO:0046983">
    <property type="term" value="F:protein dimerization activity"/>
    <property type="evidence" value="ECO:0007669"/>
    <property type="project" value="InterPro"/>
</dbReference>
<dbReference type="InterPro" id="IPR029063">
    <property type="entry name" value="SAM-dependent_MTases_sf"/>
</dbReference>
<dbReference type="AlphaFoldDB" id="A0A6F8T722"/>
<keyword evidence="3" id="KW-0949">S-adenosyl-L-methionine</keyword>
<dbReference type="PROSITE" id="PS51683">
    <property type="entry name" value="SAM_OMT_II"/>
    <property type="match status" value="1"/>
</dbReference>
<dbReference type="KEGG" id="lant:TUM19329_23180"/>
<keyword evidence="2 7" id="KW-0808">Transferase</keyword>
<dbReference type="InterPro" id="IPR012967">
    <property type="entry name" value="COMT_dimerisation"/>
</dbReference>
<keyword evidence="1 7" id="KW-0489">Methyltransferase</keyword>
<evidence type="ECO:0000313" key="8">
    <source>
        <dbReference type="Proteomes" id="UP000502894"/>
    </source>
</evidence>
<dbReference type="InterPro" id="IPR036390">
    <property type="entry name" value="WH_DNA-bd_sf"/>
</dbReference>
<accession>A0A6F8T722</accession>
<evidence type="ECO:0000256" key="1">
    <source>
        <dbReference type="ARBA" id="ARBA00022603"/>
    </source>
</evidence>
<dbReference type="GO" id="GO:0008171">
    <property type="term" value="F:O-methyltransferase activity"/>
    <property type="evidence" value="ECO:0007669"/>
    <property type="project" value="InterPro"/>
</dbReference>
<dbReference type="SUPFAM" id="SSF46785">
    <property type="entry name" value="Winged helix' DNA-binding domain"/>
    <property type="match status" value="1"/>
</dbReference>
<evidence type="ECO:0000259" key="6">
    <source>
        <dbReference type="Pfam" id="PF08100"/>
    </source>
</evidence>
<dbReference type="EMBL" id="AP022839">
    <property type="protein sequence ID" value="BCA95957.1"/>
    <property type="molecule type" value="Genomic_DNA"/>
</dbReference>
<feature type="active site" description="Proton acceptor" evidence="4">
    <location>
        <position position="230"/>
    </location>
</feature>
<dbReference type="GO" id="GO:0032259">
    <property type="term" value="P:methylation"/>
    <property type="evidence" value="ECO:0007669"/>
    <property type="project" value="UniProtKB-KW"/>
</dbReference>
<dbReference type="RefSeq" id="WP_173237426.1">
    <property type="nucleotide sequence ID" value="NZ_AP022839.1"/>
</dbReference>
<dbReference type="PIRSF" id="PIRSF005739">
    <property type="entry name" value="O-mtase"/>
    <property type="match status" value="1"/>
</dbReference>
<evidence type="ECO:0000256" key="4">
    <source>
        <dbReference type="PIRSR" id="PIRSR005739-1"/>
    </source>
</evidence>
<reference evidence="7" key="1">
    <citation type="journal article" date="2020" name="Microbiol. Resour. Announc.">
        <title>Complete Genome Sequence of Novel Psychrotolerant Legionella Strain TUM19329, Isolated from Antarctic Lake Sediment.</title>
        <authorList>
            <person name="Shimada S."/>
            <person name="Nakai R."/>
            <person name="Aoki K."/>
            <person name="Shimoeda N."/>
            <person name="Ohno G."/>
            <person name="Miyazaki Y."/>
            <person name="Kudoh S."/>
            <person name="Imura S."/>
            <person name="Watanabe K."/>
            <person name="Ishii Y."/>
            <person name="Tateda K."/>
        </authorList>
    </citation>
    <scope>NUCLEOTIDE SEQUENCE [LARGE SCALE GENOMIC DNA]</scope>
    <source>
        <strain evidence="7">TUM19329</strain>
    </source>
</reference>
<gene>
    <name evidence="7" type="ORF">TUM19329_23180</name>
</gene>
<feature type="domain" description="O-methyltransferase dimerisation" evidence="6">
    <location>
        <begin position="18"/>
        <end position="85"/>
    </location>
</feature>